<dbReference type="EMBL" id="JBHTJV010000009">
    <property type="protein sequence ID" value="MFD0916882.1"/>
    <property type="molecule type" value="Genomic_DNA"/>
</dbReference>
<dbReference type="SUPFAM" id="SSF51120">
    <property type="entry name" value="beta-Roll"/>
    <property type="match status" value="2"/>
</dbReference>
<dbReference type="PANTHER" id="PTHR14139">
    <property type="entry name" value="CALSYNTENIN"/>
    <property type="match status" value="1"/>
</dbReference>
<dbReference type="RefSeq" id="WP_377212727.1">
    <property type="nucleotide sequence ID" value="NZ_JBHTJV010000009.1"/>
</dbReference>
<proteinExistence type="predicted"/>
<sequence length="968" mass="99015">MPDPIDNYQPSTVLKYVIALEGLFPSRSLDDGATAQPLSTSPFLGEVDLFGGNFAPRGYAFAEGQLLQISEYSALFSVLGTMYGGDGRTTFALPDLRDAAAIHAGSGPGLDPTALGEETGTSEVVLSQANMPASYGGTGASFSTEQPSTAINYFIALTGIFPSRSLEEDGVSAQPASGSDQFIGEIGMFAGNFAPRGFALADGQLLPIAQNTALFSILGTTYGGDGRSTFGLPDLRGRVVVGAGDGPGLSNYRLGERGGQEDVTLTTANLPPVPGGGSGTSVNNVQPYIALNYIVATTGVFPSRPLSEDGEIGSIAPEPLSGADPLLGSVALFAGNFAPRGYELANGQLLDIASNQALFSLYGTIYGGDGRTTFGLPDLRGRVPLHDGPLLAQGAKFGTETIALSVADLPNTPPQLDLDADGAGTGFTTTFIEDNGGVAISDSDTTIIDLQNDNIASATITLTNEVDVGQESLAVEGELPTGITIDPASTTTTIILTGSASLAAYEAAIEQIRYNHASETPTVAPARTVTVSVSDGLLNSTIATSTINVVAVDDPVNLLRETGGVSQLITGASTIQAAEDIAVAGDTISVAATEYNAVITTPETVAVDVESLTVNVPVLNAGLSPAFTLDDSVTQFALEGSGGATVTTGINSTEVVGNDGDNSITGGAGNDVFFGGDGMDTLMGGGGADSMAGGAGDDLYSVDDRGDTVSENAGEGTDTVSTTLASYILDQNVENLQFADDASHVGKGNLLANEITGGNGTDQFVYDFDYRNGDTYNGGGGSDSFDARSSTSGMALRLDTGNHGGILKQDVFNDIERFFGSSTANDTMIAGSQAVRFSGFGGEDRLVGGSASDFLQGGAGNDTLYGFADNDKIDGGTGNDMMYGGSGSDQFLFVSNVFGQDQIIGFEDGQDLLQIFSAVGTQVSDFIITGNGTSNVTLTLASDANQSIELDGLGGSNITIEESDFIFY</sequence>
<evidence type="ECO:0000313" key="2">
    <source>
        <dbReference type="EMBL" id="MFD0916882.1"/>
    </source>
</evidence>
<dbReference type="InterPro" id="IPR037053">
    <property type="entry name" value="Phage_tail_collar_dom_sf"/>
</dbReference>
<dbReference type="PRINTS" id="PR00313">
    <property type="entry name" value="CABNDNGRPT"/>
</dbReference>
<dbReference type="Pfam" id="PF00353">
    <property type="entry name" value="HemolysinCabind"/>
    <property type="match status" value="2"/>
</dbReference>
<keyword evidence="3" id="KW-1185">Reference proteome</keyword>
<evidence type="ECO:0000313" key="3">
    <source>
        <dbReference type="Proteomes" id="UP001597101"/>
    </source>
</evidence>
<reference evidence="3" key="1">
    <citation type="journal article" date="2019" name="Int. J. Syst. Evol. Microbiol.">
        <title>The Global Catalogue of Microorganisms (GCM) 10K type strain sequencing project: providing services to taxonomists for standard genome sequencing and annotation.</title>
        <authorList>
            <consortium name="The Broad Institute Genomics Platform"/>
            <consortium name="The Broad Institute Genome Sequencing Center for Infectious Disease"/>
            <person name="Wu L."/>
            <person name="Ma J."/>
        </authorList>
    </citation>
    <scope>NUCLEOTIDE SEQUENCE [LARGE SCALE GENOMIC DNA]</scope>
    <source>
        <strain evidence="3">CCUG 60023</strain>
    </source>
</reference>
<dbReference type="SUPFAM" id="SSF88874">
    <property type="entry name" value="Receptor-binding domain of short tail fibre protein gp12"/>
    <property type="match status" value="3"/>
</dbReference>
<gene>
    <name evidence="2" type="ORF">ACFQ14_10735</name>
</gene>
<organism evidence="2 3">
    <name type="scientific">Pseudahrensia aquimaris</name>
    <dbReference type="NCBI Taxonomy" id="744461"/>
    <lineage>
        <taxon>Bacteria</taxon>
        <taxon>Pseudomonadati</taxon>
        <taxon>Pseudomonadota</taxon>
        <taxon>Alphaproteobacteria</taxon>
        <taxon>Hyphomicrobiales</taxon>
        <taxon>Ahrensiaceae</taxon>
        <taxon>Pseudahrensia</taxon>
    </lineage>
</organism>
<dbReference type="Gene3D" id="3.90.1340.10">
    <property type="entry name" value="Phage tail collar domain"/>
    <property type="match status" value="3"/>
</dbReference>
<protein>
    <submittedName>
        <fullName evidence="2">Tail fiber protein</fullName>
    </submittedName>
</protein>
<dbReference type="InterPro" id="IPR001343">
    <property type="entry name" value="Hemolysn_Ca-bd"/>
</dbReference>
<dbReference type="Proteomes" id="UP001597101">
    <property type="component" value="Unassembled WGS sequence"/>
</dbReference>
<comment type="caution">
    <text evidence="2">The sequence shown here is derived from an EMBL/GenBank/DDBJ whole genome shotgun (WGS) entry which is preliminary data.</text>
</comment>
<dbReference type="InterPro" id="IPR011049">
    <property type="entry name" value="Serralysin-like_metalloprot_C"/>
</dbReference>
<dbReference type="Pfam" id="PF07484">
    <property type="entry name" value="Collar"/>
    <property type="match status" value="3"/>
</dbReference>
<dbReference type="PANTHER" id="PTHR14139:SF2">
    <property type="entry name" value="CALSYNTENIN-1"/>
    <property type="match status" value="1"/>
</dbReference>
<feature type="domain" description="Phage tail collar" evidence="1">
    <location>
        <begin position="184"/>
        <end position="240"/>
    </location>
</feature>
<accession>A0ABW3FGX9</accession>
<evidence type="ECO:0000259" key="1">
    <source>
        <dbReference type="Pfam" id="PF07484"/>
    </source>
</evidence>
<dbReference type="InterPro" id="IPR011083">
    <property type="entry name" value="Phage_tail_collar_dom"/>
</dbReference>
<name>A0ABW3FGX9_9HYPH</name>
<feature type="domain" description="Phage tail collar" evidence="1">
    <location>
        <begin position="45"/>
        <end position="99"/>
    </location>
</feature>
<dbReference type="Gene3D" id="2.150.10.10">
    <property type="entry name" value="Serralysin-like metalloprotease, C-terminal"/>
    <property type="match status" value="2"/>
</dbReference>
<feature type="domain" description="Phage tail collar" evidence="1">
    <location>
        <begin position="328"/>
        <end position="384"/>
    </location>
</feature>